<accession>A0AAD3YBU2</accession>
<gene>
    <name evidence="2" type="ORF">CspeluHIS016_0212100</name>
</gene>
<dbReference type="Proteomes" id="UP001222932">
    <property type="component" value="Unassembled WGS sequence"/>
</dbReference>
<protein>
    <recommendedName>
        <fullName evidence="1">Beta-glucuronidase C-terminal domain-containing protein</fullName>
    </recommendedName>
</protein>
<dbReference type="InterPro" id="IPR013780">
    <property type="entry name" value="Glyco_hydro_b"/>
</dbReference>
<reference evidence="2" key="1">
    <citation type="journal article" date="2023" name="BMC Genomics">
        <title>Chromosome-level genome assemblies of Cutaneotrichosporon spp. (Trichosporonales, Basidiomycota) reveal imbalanced evolution between nucleotide sequences and chromosome synteny.</title>
        <authorList>
            <person name="Kobayashi Y."/>
            <person name="Kayamori A."/>
            <person name="Aoki K."/>
            <person name="Shiwa Y."/>
            <person name="Matsutani M."/>
            <person name="Fujita N."/>
            <person name="Sugita T."/>
            <person name="Iwasaki W."/>
            <person name="Tanaka N."/>
            <person name="Takashima M."/>
        </authorList>
    </citation>
    <scope>NUCLEOTIDE SEQUENCE</scope>
    <source>
        <strain evidence="2">HIS016</strain>
    </source>
</reference>
<dbReference type="SUPFAM" id="SSF51445">
    <property type="entry name" value="(Trans)glycosidases"/>
    <property type="match status" value="1"/>
</dbReference>
<dbReference type="PANTHER" id="PTHR36183:SF2">
    <property type="entry name" value="BETA-GLUCURONIDASE C-TERMINAL DOMAIN-CONTAINING PROTEIN"/>
    <property type="match status" value="1"/>
</dbReference>
<organism evidence="2 3">
    <name type="scientific">Cutaneotrichosporon spelunceum</name>
    <dbReference type="NCBI Taxonomy" id="1672016"/>
    <lineage>
        <taxon>Eukaryota</taxon>
        <taxon>Fungi</taxon>
        <taxon>Dikarya</taxon>
        <taxon>Basidiomycota</taxon>
        <taxon>Agaricomycotina</taxon>
        <taxon>Tremellomycetes</taxon>
        <taxon>Trichosporonales</taxon>
        <taxon>Trichosporonaceae</taxon>
        <taxon>Cutaneotrichosporon</taxon>
    </lineage>
</organism>
<dbReference type="Gene3D" id="3.20.20.80">
    <property type="entry name" value="Glycosidases"/>
    <property type="match status" value="1"/>
</dbReference>
<dbReference type="PANTHER" id="PTHR36183">
    <property type="entry name" value="BETA-GLUCURONIDASE"/>
    <property type="match status" value="1"/>
</dbReference>
<evidence type="ECO:0000313" key="3">
    <source>
        <dbReference type="Proteomes" id="UP001222932"/>
    </source>
</evidence>
<proteinExistence type="predicted"/>
<evidence type="ECO:0000313" key="2">
    <source>
        <dbReference type="EMBL" id="GMK56154.1"/>
    </source>
</evidence>
<dbReference type="Gene3D" id="2.60.40.1180">
    <property type="entry name" value="Golgi alpha-mannosidase II"/>
    <property type="match status" value="1"/>
</dbReference>
<dbReference type="InterPro" id="IPR052974">
    <property type="entry name" value="GH79_Enzymes"/>
</dbReference>
<keyword evidence="3" id="KW-1185">Reference proteome</keyword>
<dbReference type="InterPro" id="IPR031728">
    <property type="entry name" value="GlcAase_C"/>
</dbReference>
<dbReference type="Pfam" id="PF16862">
    <property type="entry name" value="Glyco_hydro_79C"/>
    <property type="match status" value="1"/>
</dbReference>
<sequence>MRIPVDALLVSRAVNITGNVTDSTLLLPASQPPFAEKLDPQIGAFSIEMDHWRDWAGNVTGQPNTFVNTALGHLSERTGQPVYFRVGANSEDRATLDLSVEIMQAEFPAPTPDVPAPEADHIAIGRDFYALSGNLPEGTFFHWGVNLKVLNDTETEAQLRHLADTFQGSGKDKTKNVKLKLIEIGNEPDFYQGIGTVKAGWEEWNAANYTVTWARLAKAATKIFKFDQDTKLAPGAYANFSPQYGSLSWTPIVSYENNVFVDKTVRKDTGQWSMHMYSGAFSADIPVHVGTLMDKSNIRSNMSTKASDIKATRAQGLTYVLAETNSYANHGVPGLSNGGEQVMWAVDTMLHGATMGIARQHFHNGRGFKYNVLQPIALDGTGVDDGVGRGDRPHVMPLYYAILIVNEAVGMTGNSYVAEIPTFTNSLSAYAIWENGKLVRAVVVNTDVYTADSPARSGIKLALSNLGTTSVTVKRFHTPYTNATNGFTWAGQSFDTETSDPEGELAEELVAGSVEIEASSVVLLSFK</sequence>
<comment type="caution">
    <text evidence="2">The sequence shown here is derived from an EMBL/GenBank/DDBJ whole genome shotgun (WGS) entry which is preliminary data.</text>
</comment>
<dbReference type="EMBL" id="BTCM01000002">
    <property type="protein sequence ID" value="GMK56154.1"/>
    <property type="molecule type" value="Genomic_DNA"/>
</dbReference>
<dbReference type="InterPro" id="IPR017853">
    <property type="entry name" value="GH"/>
</dbReference>
<reference evidence="2" key="2">
    <citation type="submission" date="2023-06" db="EMBL/GenBank/DDBJ databases">
        <authorList>
            <person name="Kobayashi Y."/>
            <person name="Kayamori A."/>
            <person name="Aoki K."/>
            <person name="Shiwa Y."/>
            <person name="Fujita N."/>
            <person name="Sugita T."/>
            <person name="Iwasaki W."/>
            <person name="Tanaka N."/>
            <person name="Takashima M."/>
        </authorList>
    </citation>
    <scope>NUCLEOTIDE SEQUENCE</scope>
    <source>
        <strain evidence="2">HIS016</strain>
    </source>
</reference>
<name>A0AAD3YBU2_9TREE</name>
<evidence type="ECO:0000259" key="1">
    <source>
        <dbReference type="Pfam" id="PF16862"/>
    </source>
</evidence>
<dbReference type="AlphaFoldDB" id="A0AAD3YBU2"/>
<feature type="domain" description="Beta-glucuronidase C-terminal" evidence="1">
    <location>
        <begin position="429"/>
        <end position="523"/>
    </location>
</feature>